<evidence type="ECO:0000256" key="4">
    <source>
        <dbReference type="ARBA" id="ARBA00022989"/>
    </source>
</evidence>
<feature type="transmembrane region" description="Helical" evidence="6">
    <location>
        <begin position="130"/>
        <end position="158"/>
    </location>
</feature>
<keyword evidence="8" id="KW-1185">Reference proteome</keyword>
<dbReference type="PIRSF" id="PIRSF006060">
    <property type="entry name" value="AA_transporter"/>
    <property type="match status" value="1"/>
</dbReference>
<keyword evidence="2" id="KW-0813">Transport</keyword>
<feature type="transmembrane region" description="Helical" evidence="6">
    <location>
        <begin position="237"/>
        <end position="258"/>
    </location>
</feature>
<dbReference type="EMBL" id="MU001503">
    <property type="protein sequence ID" value="KAF2443069.1"/>
    <property type="molecule type" value="Genomic_DNA"/>
</dbReference>
<dbReference type="Pfam" id="PF13520">
    <property type="entry name" value="AA_permease_2"/>
    <property type="match status" value="1"/>
</dbReference>
<gene>
    <name evidence="7" type="ORF">P171DRAFT_487023</name>
</gene>
<feature type="transmembrane region" description="Helical" evidence="6">
    <location>
        <begin position="72"/>
        <end position="94"/>
    </location>
</feature>
<evidence type="ECO:0000313" key="8">
    <source>
        <dbReference type="Proteomes" id="UP000799764"/>
    </source>
</evidence>
<comment type="caution">
    <text evidence="7">The sequence shown here is derived from an EMBL/GenBank/DDBJ whole genome shotgun (WGS) entry which is preliminary data.</text>
</comment>
<dbReference type="PANTHER" id="PTHR45649">
    <property type="entry name" value="AMINO-ACID PERMEASE BAT1"/>
    <property type="match status" value="1"/>
</dbReference>
<dbReference type="OrthoDB" id="3900342at2759"/>
<accession>A0A9P4PHH3</accession>
<feature type="transmembrane region" description="Helical" evidence="6">
    <location>
        <begin position="404"/>
        <end position="428"/>
    </location>
</feature>
<dbReference type="Gene3D" id="1.20.1740.10">
    <property type="entry name" value="Amino acid/polyamine transporter I"/>
    <property type="match status" value="1"/>
</dbReference>
<comment type="subcellular location">
    <subcellularLocation>
        <location evidence="1">Membrane</location>
        <topology evidence="1">Multi-pass membrane protein</topology>
    </subcellularLocation>
</comment>
<evidence type="ECO:0000256" key="5">
    <source>
        <dbReference type="ARBA" id="ARBA00023136"/>
    </source>
</evidence>
<proteinExistence type="predicted"/>
<feature type="transmembrane region" description="Helical" evidence="6">
    <location>
        <begin position="316"/>
        <end position="344"/>
    </location>
</feature>
<evidence type="ECO:0000313" key="7">
    <source>
        <dbReference type="EMBL" id="KAF2443069.1"/>
    </source>
</evidence>
<reference evidence="7" key="1">
    <citation type="journal article" date="2020" name="Stud. Mycol.">
        <title>101 Dothideomycetes genomes: a test case for predicting lifestyles and emergence of pathogens.</title>
        <authorList>
            <person name="Haridas S."/>
            <person name="Albert R."/>
            <person name="Binder M."/>
            <person name="Bloem J."/>
            <person name="Labutti K."/>
            <person name="Salamov A."/>
            <person name="Andreopoulos B."/>
            <person name="Baker S."/>
            <person name="Barry K."/>
            <person name="Bills G."/>
            <person name="Bluhm B."/>
            <person name="Cannon C."/>
            <person name="Castanera R."/>
            <person name="Culley D."/>
            <person name="Daum C."/>
            <person name="Ezra D."/>
            <person name="Gonzalez J."/>
            <person name="Henrissat B."/>
            <person name="Kuo A."/>
            <person name="Liang C."/>
            <person name="Lipzen A."/>
            <person name="Lutzoni F."/>
            <person name="Magnuson J."/>
            <person name="Mondo S."/>
            <person name="Nolan M."/>
            <person name="Ohm R."/>
            <person name="Pangilinan J."/>
            <person name="Park H.-J."/>
            <person name="Ramirez L."/>
            <person name="Alfaro M."/>
            <person name="Sun H."/>
            <person name="Tritt A."/>
            <person name="Yoshinaga Y."/>
            <person name="Zwiers L.-H."/>
            <person name="Turgeon B."/>
            <person name="Goodwin S."/>
            <person name="Spatafora J."/>
            <person name="Crous P."/>
            <person name="Grigoriev I."/>
        </authorList>
    </citation>
    <scope>NUCLEOTIDE SEQUENCE</scope>
    <source>
        <strain evidence="7">CBS 690.94</strain>
    </source>
</reference>
<feature type="transmembrane region" description="Helical" evidence="6">
    <location>
        <begin position="198"/>
        <end position="217"/>
    </location>
</feature>
<evidence type="ECO:0000256" key="2">
    <source>
        <dbReference type="ARBA" id="ARBA00022448"/>
    </source>
</evidence>
<evidence type="ECO:0000256" key="6">
    <source>
        <dbReference type="SAM" id="Phobius"/>
    </source>
</evidence>
<organism evidence="7 8">
    <name type="scientific">Karstenula rhodostoma CBS 690.94</name>
    <dbReference type="NCBI Taxonomy" id="1392251"/>
    <lineage>
        <taxon>Eukaryota</taxon>
        <taxon>Fungi</taxon>
        <taxon>Dikarya</taxon>
        <taxon>Ascomycota</taxon>
        <taxon>Pezizomycotina</taxon>
        <taxon>Dothideomycetes</taxon>
        <taxon>Pleosporomycetidae</taxon>
        <taxon>Pleosporales</taxon>
        <taxon>Massarineae</taxon>
        <taxon>Didymosphaeriaceae</taxon>
        <taxon>Karstenula</taxon>
    </lineage>
</organism>
<keyword evidence="3 6" id="KW-0812">Transmembrane</keyword>
<dbReference type="AlphaFoldDB" id="A0A9P4PHH3"/>
<evidence type="ECO:0000256" key="1">
    <source>
        <dbReference type="ARBA" id="ARBA00004141"/>
    </source>
</evidence>
<dbReference type="PANTHER" id="PTHR45649:SF28">
    <property type="entry name" value="TRANSPORTER, PUTATIVE (EUROFUNG)-RELATED"/>
    <property type="match status" value="1"/>
</dbReference>
<keyword evidence="5 6" id="KW-0472">Membrane</keyword>
<name>A0A9P4PHH3_9PLEO</name>
<dbReference type="GO" id="GO:0016020">
    <property type="term" value="C:membrane"/>
    <property type="evidence" value="ECO:0007669"/>
    <property type="project" value="UniProtKB-SubCell"/>
</dbReference>
<feature type="transmembrane region" description="Helical" evidence="6">
    <location>
        <begin position="164"/>
        <end position="186"/>
    </location>
</feature>
<evidence type="ECO:0000256" key="3">
    <source>
        <dbReference type="ARBA" id="ARBA00022692"/>
    </source>
</evidence>
<feature type="transmembrane region" description="Helical" evidence="6">
    <location>
        <begin position="479"/>
        <end position="497"/>
    </location>
</feature>
<protein>
    <submittedName>
        <fullName evidence="7">Amino acid transporter</fullName>
    </submittedName>
</protein>
<sequence>MSDTEKKHLDDTMGYEPTSEGEGIVQHVQLGYSTTLKKNRSFWSVLGMALAIVAVPYGFGGPMISAVYGGGQLSMFVGILVVLVLDGAVAVSLAELASRYPTSSGVYYWSYRLCGQHKTMRKTLSFVTGWFWLIGNWTITLSVNFGFASLIAATVTIYEPEWTASSWELLLIFYAVCALTFVICAFGDKMLPYVDTAAALWSVVTTIAILIGVVVQAKSGRHSASYALSHYDTSFSGWGPGFTFFIGLLPPAYAFSAIGMITSMTEECTDPEVEVSRSLVLCIPLGGIASLFFILPLCFTLPPLEAIFEAPNGQALPFILATVMGTKAGTLILMVMVFLVTLFCSVSITTGASRCTWAFSRDHALPFASIWTRTVADSPIYALALVTIIEMLLGLINLGSSAAFTAFASVGVIALAIGYLVPIAISLFTGRKEVAHARWNVGPVAGTVANVVAIAWILFELVLFSMPTAIPVTEVSMNYASVVLVGLISISGIWYAISGRKHFTGPPDEIDEIY</sequence>
<feature type="transmembrane region" description="Helical" evidence="6">
    <location>
        <begin position="380"/>
        <end position="398"/>
    </location>
</feature>
<feature type="transmembrane region" description="Helical" evidence="6">
    <location>
        <begin position="279"/>
        <end position="304"/>
    </location>
</feature>
<dbReference type="GO" id="GO:0022857">
    <property type="term" value="F:transmembrane transporter activity"/>
    <property type="evidence" value="ECO:0007669"/>
    <property type="project" value="InterPro"/>
</dbReference>
<feature type="transmembrane region" description="Helical" evidence="6">
    <location>
        <begin position="440"/>
        <end position="459"/>
    </location>
</feature>
<dbReference type="Proteomes" id="UP000799764">
    <property type="component" value="Unassembled WGS sequence"/>
</dbReference>
<dbReference type="InterPro" id="IPR002293">
    <property type="entry name" value="AA/rel_permease1"/>
</dbReference>
<keyword evidence="4 6" id="KW-1133">Transmembrane helix</keyword>
<feature type="transmembrane region" description="Helical" evidence="6">
    <location>
        <begin position="42"/>
        <end position="60"/>
    </location>
</feature>